<name>A0A2H3TNI8_FUSOX</name>
<dbReference type="AlphaFoldDB" id="A0A2H3TNI8"/>
<dbReference type="OrthoDB" id="4965202at2759"/>
<sequence length="104" mass="10994">MAAINFASTACSAGNRGQLVDAVSQWQCVCDQNPGTTTVRNGINIYSAIATAAGSLSQPTLLVPIAEPIVARTAPTLKMRDGRLSSSLTLKSYLSLLADWFSLY</sequence>
<dbReference type="Proteomes" id="UP000219369">
    <property type="component" value="Unassembled WGS sequence"/>
</dbReference>
<accession>A0A2H3TNI8</accession>
<dbReference type="EMBL" id="FMJY01000006">
    <property type="protein sequence ID" value="SCO87261.1"/>
    <property type="molecule type" value="Genomic_DNA"/>
</dbReference>
<protein>
    <submittedName>
        <fullName evidence="1">Uncharacterized protein</fullName>
    </submittedName>
</protein>
<evidence type="ECO:0000313" key="2">
    <source>
        <dbReference type="Proteomes" id="UP000219369"/>
    </source>
</evidence>
<evidence type="ECO:0000313" key="1">
    <source>
        <dbReference type="EMBL" id="SCO87261.1"/>
    </source>
</evidence>
<organism evidence="1 2">
    <name type="scientific">Fusarium oxysporum</name>
    <name type="common">Fusarium vascular wilt</name>
    <dbReference type="NCBI Taxonomy" id="5507"/>
    <lineage>
        <taxon>Eukaryota</taxon>
        <taxon>Fungi</taxon>
        <taxon>Dikarya</taxon>
        <taxon>Ascomycota</taxon>
        <taxon>Pezizomycotina</taxon>
        <taxon>Sordariomycetes</taxon>
        <taxon>Hypocreomycetidae</taxon>
        <taxon>Hypocreales</taxon>
        <taxon>Nectriaceae</taxon>
        <taxon>Fusarium</taxon>
        <taxon>Fusarium oxysporum species complex</taxon>
    </lineage>
</organism>
<gene>
    <name evidence="1" type="ORF">FRV6_11388</name>
</gene>
<reference evidence="2" key="1">
    <citation type="submission" date="2016-09" db="EMBL/GenBank/DDBJ databases">
        <authorList>
            <person name="Guldener U."/>
        </authorList>
    </citation>
    <scope>NUCLEOTIDE SEQUENCE [LARGE SCALE GENOMIC DNA]</scope>
    <source>
        <strain evidence="2">V64-1</strain>
    </source>
</reference>
<proteinExistence type="predicted"/>